<keyword evidence="3" id="KW-1185">Reference proteome</keyword>
<evidence type="ECO:0000313" key="3">
    <source>
        <dbReference type="Proteomes" id="UP001165092"/>
    </source>
</evidence>
<evidence type="ECO:0000313" key="2">
    <source>
        <dbReference type="EMBL" id="GLU49223.1"/>
    </source>
</evidence>
<sequence length="422" mass="44604">MPRTLSFLTAGLAALTVAGMLAAPAEAGTAHSFVVSEKPVAWTPHILDGSVKSIVQIGRTVVVGGDFSTVTDPNRDVTVERDGLFAFDYGTGRIDTDFTPRVNGTVVSLAAGPGATVYAGGTFTRVNGYAQRGVTQLSTANGSRMTAFGGNLDNGATYRLATHSGKLYVGGSFTSISGQSRTGIARLDGTSGAVDGAFDIAISEPRRGTLRVQELALSPDGRRLLINGTFTKVQGQRRQQIAMIDTASSPARLGNWSTEAFASECDYAKLHTYMRQMSFSPDGSYFAVVTSGGPEKKPGLCKSASRWETTDIPQSRHTWVNYTGGDSLYSVEVTGAAVYVGGHQRWLDNPRGHKSAGEGAVSREGIGAIDPRTGKALAWNPGRTRGYGVEALLSTPDGLYVGSDTERLNGLYRARLGMFPAL</sequence>
<name>A0A9W6P928_9ACTN</name>
<dbReference type="Gene3D" id="2.80.10.50">
    <property type="match status" value="1"/>
</dbReference>
<evidence type="ECO:0008006" key="4">
    <source>
        <dbReference type="Google" id="ProtNLM"/>
    </source>
</evidence>
<dbReference type="AlphaFoldDB" id="A0A9W6P928"/>
<evidence type="ECO:0000256" key="1">
    <source>
        <dbReference type="SAM" id="SignalP"/>
    </source>
</evidence>
<dbReference type="EMBL" id="BSQG01000006">
    <property type="protein sequence ID" value="GLU49223.1"/>
    <property type="molecule type" value="Genomic_DNA"/>
</dbReference>
<protein>
    <recommendedName>
        <fullName evidence="4">PKD domain containing protein</fullName>
    </recommendedName>
</protein>
<proteinExistence type="predicted"/>
<keyword evidence="1" id="KW-0732">Signal</keyword>
<reference evidence="2" key="1">
    <citation type="submission" date="2023-02" db="EMBL/GenBank/DDBJ databases">
        <title>Nocardiopsis ansamitocini NBRC 112285.</title>
        <authorList>
            <person name="Ichikawa N."/>
            <person name="Sato H."/>
            <person name="Tonouchi N."/>
        </authorList>
    </citation>
    <scope>NUCLEOTIDE SEQUENCE</scope>
    <source>
        <strain evidence="2">NBRC 112285</strain>
    </source>
</reference>
<dbReference type="InterPro" id="IPR013431">
    <property type="entry name" value="Delta_60_rpt"/>
</dbReference>
<dbReference type="InterPro" id="IPR011047">
    <property type="entry name" value="Quinoprotein_ADH-like_sf"/>
</dbReference>
<comment type="caution">
    <text evidence="2">The sequence shown here is derived from an EMBL/GenBank/DDBJ whole genome shotgun (WGS) entry which is preliminary data.</text>
</comment>
<accession>A0A9W6P928</accession>
<organism evidence="2 3">
    <name type="scientific">Nocardiopsis ansamitocini</name>
    <dbReference type="NCBI Taxonomy" id="1670832"/>
    <lineage>
        <taxon>Bacteria</taxon>
        <taxon>Bacillati</taxon>
        <taxon>Actinomycetota</taxon>
        <taxon>Actinomycetes</taxon>
        <taxon>Streptosporangiales</taxon>
        <taxon>Nocardiopsidaceae</taxon>
        <taxon>Nocardiopsis</taxon>
    </lineage>
</organism>
<feature type="signal peptide" evidence="1">
    <location>
        <begin position="1"/>
        <end position="27"/>
    </location>
</feature>
<feature type="chain" id="PRO_5040812466" description="PKD domain containing protein" evidence="1">
    <location>
        <begin position="28"/>
        <end position="422"/>
    </location>
</feature>
<gene>
    <name evidence="2" type="ORF">Nans01_35740</name>
</gene>
<dbReference type="SUPFAM" id="SSF50998">
    <property type="entry name" value="Quinoprotein alcohol dehydrogenase-like"/>
    <property type="match status" value="1"/>
</dbReference>
<dbReference type="Proteomes" id="UP001165092">
    <property type="component" value="Unassembled WGS sequence"/>
</dbReference>
<dbReference type="Pfam" id="PF17164">
    <property type="entry name" value="DUF5122"/>
    <property type="match status" value="1"/>
</dbReference>